<sequence length="565" mass="61544">MAWQQYSIPDIRRRLGDDRGPTRQKGLSRSLPNFSWFLLIFFGQARQESSQHGHDNSTVVMYLCGPPGRGQLYSRPFRTWPFLLFLFWAGLCPLISSVLPFCSFSGPAYTPLWVACKDDRLGPVPQPEHATEAFRFENLRDSRPNRRREAIVRKSRLVRAGLLDPIYLSIGEEITIPIDMPAVLSLLLCRLKPSHARGNRVGNLAFDAVCNHKSVTLPEDAPVPPKENTPPASQPHFRFLCTAEWVQARRLAWEAEVERATSARNNAEAGAPADVDSPGLEEHRIRWFSVGYLAAPGSQTHRSLYCSDRSMLLAVIGPHTTGDIWLSVGWHVALAEGTSGEFTTCRRGICTNEELWGMANLTNTCVGSNANCPSEAVAVLASSAGSAHAYGMICKQTSKDPENQPRQAAGKSDNNGVLGDIGPGAVSTSNWLEGVGESGSKTGASDNTNMAEDAVEQIDSLSNRSQTLSSPRAGPQDRALNAQAGAQCAGRGAVEVRCRQTFGRYVEPLQMPRVMNGEPYYLLGETANARIYCKDGRFSSASPAGFQVAAYTWFGVIALLGVSAS</sequence>
<dbReference type="Proteomes" id="UP000007494">
    <property type="component" value="Chromosome VIII"/>
</dbReference>
<dbReference type="GeneID" id="13443202"/>
<evidence type="ECO:0000313" key="4">
    <source>
        <dbReference type="EMBL" id="CEL67702.1"/>
    </source>
</evidence>
<evidence type="ECO:0000313" key="3">
    <source>
        <dbReference type="EMBL" id="CBZ53712.1"/>
    </source>
</evidence>
<reference evidence="3" key="2">
    <citation type="submission" date="2011-03" db="EMBL/GenBank/DDBJ databases">
        <title>Comparative genomics and transcriptomics of Neospora caninum and Toxoplasma gondii.</title>
        <authorList>
            <person name="Reid A.J."/>
            <person name="Sohal A."/>
            <person name="Harris D."/>
            <person name="Quail M."/>
            <person name="Sanders M."/>
            <person name="Berriman M."/>
            <person name="Wastling J.M."/>
            <person name="Pain A."/>
        </authorList>
    </citation>
    <scope>NUCLEOTIDE SEQUENCE</scope>
    <source>
        <strain evidence="3">Liverpool</strain>
    </source>
</reference>
<proteinExistence type="predicted"/>
<evidence type="ECO:0008006" key="6">
    <source>
        <dbReference type="Google" id="ProtNLM"/>
    </source>
</evidence>
<dbReference type="EMBL" id="LN714483">
    <property type="protein sequence ID" value="CEL67702.1"/>
    <property type="molecule type" value="Genomic_DNA"/>
</dbReference>
<evidence type="ECO:0000313" key="5">
    <source>
        <dbReference type="Proteomes" id="UP000007494"/>
    </source>
</evidence>
<dbReference type="OMA" id="EFTTCRR"/>
<dbReference type="AlphaFoldDB" id="F0VJ01"/>
<evidence type="ECO:0000256" key="2">
    <source>
        <dbReference type="SAM" id="Phobius"/>
    </source>
</evidence>
<name>F0VJ01_NEOCL</name>
<reference evidence="3" key="1">
    <citation type="submission" date="2011-02" db="EMBL/GenBank/DDBJ databases">
        <authorList>
            <person name="Aslett M."/>
        </authorList>
    </citation>
    <scope>NUCLEOTIDE SEQUENCE</scope>
    <source>
        <strain evidence="3">Liverpool</strain>
    </source>
</reference>
<dbReference type="OrthoDB" id="330809at2759"/>
<organism evidence="3 5">
    <name type="scientific">Neospora caninum (strain Liverpool)</name>
    <dbReference type="NCBI Taxonomy" id="572307"/>
    <lineage>
        <taxon>Eukaryota</taxon>
        <taxon>Sar</taxon>
        <taxon>Alveolata</taxon>
        <taxon>Apicomplexa</taxon>
        <taxon>Conoidasida</taxon>
        <taxon>Coccidia</taxon>
        <taxon>Eucoccidiorida</taxon>
        <taxon>Eimeriorina</taxon>
        <taxon>Sarcocystidae</taxon>
        <taxon>Neospora</taxon>
    </lineage>
</organism>
<evidence type="ECO:0000256" key="1">
    <source>
        <dbReference type="SAM" id="MobiDB-lite"/>
    </source>
</evidence>
<keyword evidence="2" id="KW-1133">Transmembrane helix</keyword>
<feature type="transmembrane region" description="Helical" evidence="2">
    <location>
        <begin position="82"/>
        <end position="101"/>
    </location>
</feature>
<feature type="compositionally biased region" description="Polar residues" evidence="1">
    <location>
        <begin position="439"/>
        <end position="448"/>
    </location>
</feature>
<keyword evidence="5" id="KW-1185">Reference proteome</keyword>
<reference evidence="5" key="3">
    <citation type="journal article" date="2012" name="PLoS Pathog.">
        <title>Comparative genomics of the apicomplexan parasites Toxoplasma gondii and Neospora caninum: Coccidia differing in host range and transmission strategy.</title>
        <authorList>
            <person name="Reid A.J."/>
            <person name="Vermont S.J."/>
            <person name="Cotton J.A."/>
            <person name="Harris D."/>
            <person name="Hill-Cawthorne G.A."/>
            <person name="Konen-Waisman S."/>
            <person name="Latham S.M."/>
            <person name="Mourier T."/>
            <person name="Norton R."/>
            <person name="Quail M.A."/>
            <person name="Sanders M."/>
            <person name="Shanmugam D."/>
            <person name="Sohal A."/>
            <person name="Wasmuth J.D."/>
            <person name="Brunk B."/>
            <person name="Grigg M.E."/>
            <person name="Howard J.C."/>
            <person name="Parkinson J."/>
            <person name="Roos D.S."/>
            <person name="Trees A.J."/>
            <person name="Berriman M."/>
            <person name="Pain A."/>
            <person name="Wastling J.M."/>
        </authorList>
    </citation>
    <scope>NUCLEOTIDE SEQUENCE [LARGE SCALE GENOMIC DNA]</scope>
    <source>
        <strain evidence="5">Liverpool</strain>
    </source>
</reference>
<accession>F0VJ01</accession>
<dbReference type="RefSeq" id="XP_003883744.1">
    <property type="nucleotide sequence ID" value="XM_003883695.1"/>
</dbReference>
<gene>
    <name evidence="4" type="ORF">BN1204_034930</name>
    <name evidence="3" type="ORF">NCLIV_034930</name>
</gene>
<dbReference type="EMBL" id="FR823390">
    <property type="protein sequence ID" value="CBZ53712.1"/>
    <property type="molecule type" value="Genomic_DNA"/>
</dbReference>
<dbReference type="eggNOG" id="ENOG502QZ2G">
    <property type="taxonomic scope" value="Eukaryota"/>
</dbReference>
<reference evidence="4" key="4">
    <citation type="journal article" date="2015" name="PLoS ONE">
        <title>Comprehensive Evaluation of Toxoplasma gondii VEG and Neospora caninum LIV Genomes with Tachyzoite Stage Transcriptome and Proteome Defines Novel Transcript Features.</title>
        <authorList>
            <person name="Ramaprasad A."/>
            <person name="Mourier T."/>
            <person name="Naeem R."/>
            <person name="Malas T.B."/>
            <person name="Moussa E."/>
            <person name="Panigrahi A."/>
            <person name="Vermont S.J."/>
            <person name="Otto T.D."/>
            <person name="Wastling J."/>
            <person name="Pain A."/>
        </authorList>
    </citation>
    <scope>NUCLEOTIDE SEQUENCE</scope>
    <source>
        <strain evidence="4">Liverpool</strain>
    </source>
</reference>
<keyword evidence="2" id="KW-0812">Transmembrane</keyword>
<protein>
    <recommendedName>
        <fullName evidence="6">Transmembrane protein</fullName>
    </recommendedName>
</protein>
<dbReference type="InParanoid" id="F0VJ01"/>
<dbReference type="VEuPathDB" id="ToxoDB:NCLIV_034930"/>
<feature type="region of interest" description="Disordered" evidence="1">
    <location>
        <begin position="397"/>
        <end position="448"/>
    </location>
</feature>
<keyword evidence="2" id="KW-0472">Membrane</keyword>